<dbReference type="Proteomes" id="UP000037460">
    <property type="component" value="Unassembled WGS sequence"/>
</dbReference>
<dbReference type="InterPro" id="IPR029044">
    <property type="entry name" value="Nucleotide-diphossugar_trans"/>
</dbReference>
<evidence type="ECO:0000313" key="4">
    <source>
        <dbReference type="Proteomes" id="UP000037460"/>
    </source>
</evidence>
<name>A0A0M0LQW8_9EUKA</name>
<comment type="caution">
    <text evidence="3">The sequence shown here is derived from an EMBL/GenBank/DDBJ whole genome shotgun (WGS) entry which is preliminary data.</text>
</comment>
<feature type="domain" description="Glucosyltransferase 24 catalytic" evidence="2">
    <location>
        <begin position="1"/>
        <end position="87"/>
    </location>
</feature>
<dbReference type="AlphaFoldDB" id="A0A0M0LQW8"/>
<dbReference type="GO" id="GO:0005783">
    <property type="term" value="C:endoplasmic reticulum"/>
    <property type="evidence" value="ECO:0007669"/>
    <property type="project" value="TreeGrafter"/>
</dbReference>
<dbReference type="PANTHER" id="PTHR11226">
    <property type="entry name" value="UDP-GLUCOSE GLYCOPROTEIN:GLUCOSYLTRANSFERASE"/>
    <property type="match status" value="1"/>
</dbReference>
<dbReference type="Gene3D" id="3.90.550.10">
    <property type="entry name" value="Spore Coat Polysaccharide Biosynthesis Protein SpsA, Chain A"/>
    <property type="match status" value="1"/>
</dbReference>
<evidence type="ECO:0000259" key="2">
    <source>
        <dbReference type="Pfam" id="PF18404"/>
    </source>
</evidence>
<dbReference type="OrthoDB" id="27683at2759"/>
<keyword evidence="3" id="KW-0808">Transferase</keyword>
<dbReference type="InterPro" id="IPR040497">
    <property type="entry name" value="Glyco_transf_24"/>
</dbReference>
<proteinExistence type="predicted"/>
<dbReference type="EMBL" id="JWZX01000230">
    <property type="protein sequence ID" value="KOO53434.1"/>
    <property type="molecule type" value="Genomic_DNA"/>
</dbReference>
<dbReference type="Pfam" id="PF18404">
    <property type="entry name" value="Glyco_transf_24"/>
    <property type="match status" value="1"/>
</dbReference>
<gene>
    <name evidence="3" type="ORF">Ctob_013579</name>
</gene>
<comment type="cofactor">
    <cofactor evidence="1">
        <name>Ca(2+)</name>
        <dbReference type="ChEBI" id="CHEBI:29108"/>
    </cofactor>
</comment>
<dbReference type="GO" id="GO:0051082">
    <property type="term" value="F:unfolded protein binding"/>
    <property type="evidence" value="ECO:0007669"/>
    <property type="project" value="TreeGrafter"/>
</dbReference>
<dbReference type="GO" id="GO:0036503">
    <property type="term" value="P:ERAD pathway"/>
    <property type="evidence" value="ECO:0007669"/>
    <property type="project" value="TreeGrafter"/>
</dbReference>
<keyword evidence="4" id="KW-1185">Reference proteome</keyword>
<evidence type="ECO:0000313" key="3">
    <source>
        <dbReference type="EMBL" id="KOO53434.1"/>
    </source>
</evidence>
<protein>
    <submittedName>
        <fullName evidence="3">Udp-glucose glycoprotein:glucosyltransferase</fullName>
    </submittedName>
</protein>
<evidence type="ECO:0000256" key="1">
    <source>
        <dbReference type="ARBA" id="ARBA00001913"/>
    </source>
</evidence>
<reference evidence="4" key="1">
    <citation type="journal article" date="2015" name="PLoS Genet.">
        <title>Genome Sequence and Transcriptome Analyses of Chrysochromulina tobin: Metabolic Tools for Enhanced Algal Fitness in the Prominent Order Prymnesiales (Haptophyceae).</title>
        <authorList>
            <person name="Hovde B.T."/>
            <person name="Deodato C.R."/>
            <person name="Hunsperger H.M."/>
            <person name="Ryken S.A."/>
            <person name="Yost W."/>
            <person name="Jha R.K."/>
            <person name="Patterson J."/>
            <person name="Monnat R.J. Jr."/>
            <person name="Barlow S.B."/>
            <person name="Starkenburg S.R."/>
            <person name="Cattolico R.A."/>
        </authorList>
    </citation>
    <scope>NUCLEOTIDE SEQUENCE</scope>
    <source>
        <strain evidence="4">CCMP291</strain>
    </source>
</reference>
<dbReference type="InterPro" id="IPR009448">
    <property type="entry name" value="UDP-g_GGtrans"/>
</dbReference>
<dbReference type="SUPFAM" id="SSF53448">
    <property type="entry name" value="Nucleotide-diphospho-sugar transferases"/>
    <property type="match status" value="1"/>
</dbReference>
<dbReference type="PANTHER" id="PTHR11226:SF0">
    <property type="entry name" value="UDP-GLUCOSE:GLYCOPROTEIN GLUCOSYLTRANSFERASE"/>
    <property type="match status" value="1"/>
</dbReference>
<sequence length="92" mass="10529">MMKTAVERASRPLKFWILGNFLSPAFRHAVNSGALATAVGAQVAIVQYDWPSHLREQTEKQRLIWGYKILFLDVLFPQSLRKIIFVEELIAS</sequence>
<dbReference type="GO" id="GO:0018279">
    <property type="term" value="P:protein N-linked glycosylation via asparagine"/>
    <property type="evidence" value="ECO:0007669"/>
    <property type="project" value="TreeGrafter"/>
</dbReference>
<organism evidence="3 4">
    <name type="scientific">Chrysochromulina tobinii</name>
    <dbReference type="NCBI Taxonomy" id="1460289"/>
    <lineage>
        <taxon>Eukaryota</taxon>
        <taxon>Haptista</taxon>
        <taxon>Haptophyta</taxon>
        <taxon>Prymnesiophyceae</taxon>
        <taxon>Prymnesiales</taxon>
        <taxon>Chrysochromulinaceae</taxon>
        <taxon>Chrysochromulina</taxon>
    </lineage>
</organism>
<dbReference type="GO" id="GO:0003980">
    <property type="term" value="F:UDP-glucose:glycoprotein glucosyltransferase activity"/>
    <property type="evidence" value="ECO:0007669"/>
    <property type="project" value="InterPro"/>
</dbReference>
<accession>A0A0M0LQW8</accession>